<dbReference type="GeneID" id="25741977"/>
<protein>
    <submittedName>
        <fullName evidence="2">Uncharacterized protein</fullName>
    </submittedName>
</protein>
<feature type="compositionally biased region" description="Gly residues" evidence="1">
    <location>
        <begin position="35"/>
        <end position="50"/>
    </location>
</feature>
<dbReference type="EMBL" id="KK102038">
    <property type="protein sequence ID" value="KIY98863.1"/>
    <property type="molecule type" value="Genomic_DNA"/>
</dbReference>
<dbReference type="AlphaFoldDB" id="A0A0D2KTT3"/>
<feature type="region of interest" description="Disordered" evidence="1">
    <location>
        <begin position="1"/>
        <end position="134"/>
    </location>
</feature>
<feature type="compositionally biased region" description="Polar residues" evidence="1">
    <location>
        <begin position="98"/>
        <end position="118"/>
    </location>
</feature>
<feature type="compositionally biased region" description="Low complexity" evidence="1">
    <location>
        <begin position="16"/>
        <end position="34"/>
    </location>
</feature>
<gene>
    <name evidence="2" type="ORF">MNEG_9102</name>
</gene>
<name>A0A0D2KTT3_9CHLO</name>
<dbReference type="Proteomes" id="UP000054498">
    <property type="component" value="Unassembled WGS sequence"/>
</dbReference>
<dbReference type="RefSeq" id="XP_013897883.1">
    <property type="nucleotide sequence ID" value="XM_014042429.1"/>
</dbReference>
<feature type="compositionally biased region" description="Basic residues" evidence="1">
    <location>
        <begin position="119"/>
        <end position="129"/>
    </location>
</feature>
<reference evidence="2 3" key="1">
    <citation type="journal article" date="2013" name="BMC Genomics">
        <title>Reconstruction of the lipid metabolism for the microalga Monoraphidium neglectum from its genome sequence reveals characteristics suitable for biofuel production.</title>
        <authorList>
            <person name="Bogen C."/>
            <person name="Al-Dilaimi A."/>
            <person name="Albersmeier A."/>
            <person name="Wichmann J."/>
            <person name="Grundmann M."/>
            <person name="Rupp O."/>
            <person name="Lauersen K.J."/>
            <person name="Blifernez-Klassen O."/>
            <person name="Kalinowski J."/>
            <person name="Goesmann A."/>
            <person name="Mussgnug J.H."/>
            <person name="Kruse O."/>
        </authorList>
    </citation>
    <scope>NUCLEOTIDE SEQUENCE [LARGE SCALE GENOMIC DNA]</scope>
    <source>
        <strain evidence="2 3">SAG 48.87</strain>
    </source>
</reference>
<proteinExistence type="predicted"/>
<dbReference type="OrthoDB" id="559729at2759"/>
<evidence type="ECO:0000313" key="2">
    <source>
        <dbReference type="EMBL" id="KIY98863.1"/>
    </source>
</evidence>
<evidence type="ECO:0000256" key="1">
    <source>
        <dbReference type="SAM" id="MobiDB-lite"/>
    </source>
</evidence>
<organism evidence="2 3">
    <name type="scientific">Monoraphidium neglectum</name>
    <dbReference type="NCBI Taxonomy" id="145388"/>
    <lineage>
        <taxon>Eukaryota</taxon>
        <taxon>Viridiplantae</taxon>
        <taxon>Chlorophyta</taxon>
        <taxon>core chlorophytes</taxon>
        <taxon>Chlorophyceae</taxon>
        <taxon>CS clade</taxon>
        <taxon>Sphaeropleales</taxon>
        <taxon>Selenastraceae</taxon>
        <taxon>Monoraphidium</taxon>
    </lineage>
</organism>
<dbReference type="KEGG" id="mng:MNEG_9102"/>
<accession>A0A0D2KTT3</accession>
<evidence type="ECO:0000313" key="3">
    <source>
        <dbReference type="Proteomes" id="UP000054498"/>
    </source>
</evidence>
<keyword evidence="3" id="KW-1185">Reference proteome</keyword>
<sequence>MAASRSISTGGLGNPSRSTTTTTSTSGSTSTTSSGNGGLSRQGTLGGSFGSSGLLSRNRDQPSIIGGAAASRGGGGVATSPQLSPILRPFLSPPIGSVATSQKQGSGASTTPKKSPSGSHHRNTTHGGRHSAAQWRGAYAGGAAAPEGALFEEDVSAPAPAPEQAASIALKLTSTCPGATLEALVHLRDAEGGEWLTAGVIVVSAGSTADVGRTDNRVVYVYAQQRGGEDCDGGGRCWRGAAGPWSFEGKDYRFQEVTIPADAGSYYVHTFKC</sequence>